<feature type="compositionally biased region" description="Low complexity" evidence="2">
    <location>
        <begin position="139"/>
        <end position="154"/>
    </location>
</feature>
<evidence type="ECO:0000256" key="1">
    <source>
        <dbReference type="SAM" id="Coils"/>
    </source>
</evidence>
<dbReference type="EMBL" id="HBFM01010220">
    <property type="protein sequence ID" value="CAD8770098.1"/>
    <property type="molecule type" value="Transcribed_RNA"/>
</dbReference>
<feature type="coiled-coil region" evidence="1">
    <location>
        <begin position="49"/>
        <end position="76"/>
    </location>
</feature>
<name>A0A7S0UVA1_9CHLO</name>
<reference evidence="3" key="1">
    <citation type="submission" date="2021-01" db="EMBL/GenBank/DDBJ databases">
        <authorList>
            <person name="Corre E."/>
            <person name="Pelletier E."/>
            <person name="Niang G."/>
            <person name="Scheremetjew M."/>
            <person name="Finn R."/>
            <person name="Kale V."/>
            <person name="Holt S."/>
            <person name="Cochrane G."/>
            <person name="Meng A."/>
            <person name="Brown T."/>
            <person name="Cohen L."/>
        </authorList>
    </citation>
    <scope>NUCLEOTIDE SEQUENCE</scope>
    <source>
        <strain evidence="3">SAG 63-3</strain>
    </source>
</reference>
<evidence type="ECO:0000313" key="3">
    <source>
        <dbReference type="EMBL" id="CAD8770098.1"/>
    </source>
</evidence>
<accession>A0A7S0UVA1</accession>
<gene>
    <name evidence="3" type="ORF">PPAR00522_LOCUS6497</name>
</gene>
<feature type="region of interest" description="Disordered" evidence="2">
    <location>
        <begin position="135"/>
        <end position="161"/>
    </location>
</feature>
<protein>
    <submittedName>
        <fullName evidence="3">Uncharacterized protein</fullName>
    </submittedName>
</protein>
<evidence type="ECO:0000256" key="2">
    <source>
        <dbReference type="SAM" id="MobiDB-lite"/>
    </source>
</evidence>
<keyword evidence="1" id="KW-0175">Coiled coil</keyword>
<feature type="region of interest" description="Disordered" evidence="2">
    <location>
        <begin position="1"/>
        <end position="20"/>
    </location>
</feature>
<organism evidence="3">
    <name type="scientific">Polytomella parva</name>
    <dbReference type="NCBI Taxonomy" id="51329"/>
    <lineage>
        <taxon>Eukaryota</taxon>
        <taxon>Viridiplantae</taxon>
        <taxon>Chlorophyta</taxon>
        <taxon>core chlorophytes</taxon>
        <taxon>Chlorophyceae</taxon>
        <taxon>CS clade</taxon>
        <taxon>Chlamydomonadales</taxon>
        <taxon>Chlamydomonadaceae</taxon>
        <taxon>Polytomella</taxon>
    </lineage>
</organism>
<proteinExistence type="predicted"/>
<dbReference type="AlphaFoldDB" id="A0A7S0UVA1"/>
<sequence>MAKKKSRAVSSGAKLDDDVSVTATDCSVEKSTSFHLNEDATSSTESSEVAELKGKLEEALKTVEALKQQLNAKDKIIEDFKAVVSLGNSPAEHTFLHKMISDIKRDQQEAQEARDVAWRNLRYVVSEISKLTTQEKSATDSTLSSSTTAQQAASHTINEVF</sequence>